<dbReference type="AlphaFoldDB" id="A0A381RUK4"/>
<dbReference type="Pfam" id="PF03799">
    <property type="entry name" value="FtsQ_DivIB_C"/>
    <property type="match status" value="1"/>
</dbReference>
<reference evidence="2" key="1">
    <citation type="submission" date="2018-05" db="EMBL/GenBank/DDBJ databases">
        <authorList>
            <person name="Lanie J.A."/>
            <person name="Ng W.-L."/>
            <person name="Kazmierczak K.M."/>
            <person name="Andrzejewski T.M."/>
            <person name="Davidsen T.M."/>
            <person name="Wayne K.J."/>
            <person name="Tettelin H."/>
            <person name="Glass J.I."/>
            <person name="Rusch D."/>
            <person name="Podicherti R."/>
            <person name="Tsui H.-C.T."/>
            <person name="Winkler M.E."/>
        </authorList>
    </citation>
    <scope>NUCLEOTIDE SEQUENCE</scope>
</reference>
<name>A0A381RUK4_9ZZZZ</name>
<evidence type="ECO:0000259" key="1">
    <source>
        <dbReference type="Pfam" id="PF03799"/>
    </source>
</evidence>
<accession>A0A381RUK4</accession>
<organism evidence="2">
    <name type="scientific">marine metagenome</name>
    <dbReference type="NCBI Taxonomy" id="408172"/>
    <lineage>
        <taxon>unclassified sequences</taxon>
        <taxon>metagenomes</taxon>
        <taxon>ecological metagenomes</taxon>
    </lineage>
</organism>
<dbReference type="EMBL" id="UINC01002276">
    <property type="protein sequence ID" value="SUZ94894.1"/>
    <property type="molecule type" value="Genomic_DNA"/>
</dbReference>
<dbReference type="InterPro" id="IPR005548">
    <property type="entry name" value="Cell_div_FtsQ/DivIB_C"/>
</dbReference>
<dbReference type="GO" id="GO:0051301">
    <property type="term" value="P:cell division"/>
    <property type="evidence" value="ECO:0007669"/>
    <property type="project" value="UniProtKB-KW"/>
</dbReference>
<dbReference type="InterPro" id="IPR045335">
    <property type="entry name" value="FtsQ_C_sf"/>
</dbReference>
<protein>
    <recommendedName>
        <fullName evidence="1">Cell division protein FtsQ/DivIB C-terminal domain-containing protein</fullName>
    </recommendedName>
</protein>
<gene>
    <name evidence="2" type="ORF">METZ01_LOCUS47748</name>
</gene>
<dbReference type="Gene3D" id="3.40.50.11690">
    <property type="entry name" value="Cell division protein FtsQ/DivIB"/>
    <property type="match status" value="1"/>
</dbReference>
<feature type="domain" description="Cell division protein FtsQ/DivIB C-terminal" evidence="1">
    <location>
        <begin position="39"/>
        <end position="145"/>
    </location>
</feature>
<evidence type="ECO:0000313" key="2">
    <source>
        <dbReference type="EMBL" id="SUZ94894.1"/>
    </source>
</evidence>
<sequence length="153" mass="18351">MIDNLKLVKEIKVKKIYPDKIKITIKEFKIIGIFVDEKNQKEYILTDHGKIINNYNKKQFNDLPLVFGENADKIFFTFYPSLEAAGFEIELIKYFNYFDIKRWDIILKDGKLIKLPSTNYEKSLKKFLSIYETENFKKFRVFDFRVNGQLIIK</sequence>
<proteinExistence type="predicted"/>